<dbReference type="InterPro" id="IPR037089">
    <property type="entry name" value="Methyl-teptahyd_DH_N_sf"/>
</dbReference>
<dbReference type="SUPFAM" id="SSF51735">
    <property type="entry name" value="NAD(P)-binding Rossmann-fold domains"/>
    <property type="match status" value="1"/>
</dbReference>
<comment type="caution">
    <text evidence="3">The sequence shown here is derived from an EMBL/GenBank/DDBJ whole genome shotgun (WGS) entry which is preliminary data.</text>
</comment>
<dbReference type="Gene3D" id="3.40.50.720">
    <property type="entry name" value="NAD(P)-binding Rossmann-like Domain"/>
    <property type="match status" value="1"/>
</dbReference>
<evidence type="ECO:0000313" key="4">
    <source>
        <dbReference type="Proteomes" id="UP000070263"/>
    </source>
</evidence>
<evidence type="ECO:0000259" key="1">
    <source>
        <dbReference type="Pfam" id="PF01488"/>
    </source>
</evidence>
<name>A0A133VHR5_9EURY</name>
<dbReference type="Pfam" id="PF09176">
    <property type="entry name" value="Mpt_N"/>
    <property type="match status" value="1"/>
</dbReference>
<protein>
    <recommendedName>
        <fullName evidence="5">Methylenetetrahydrofolate dehydrogenase</fullName>
    </recommendedName>
</protein>
<dbReference type="InterPro" id="IPR036291">
    <property type="entry name" value="NAD(P)-bd_dom_sf"/>
</dbReference>
<accession>A0A133VHR5</accession>
<dbReference type="InterPro" id="IPR046346">
    <property type="entry name" value="Aminoacid_DH-like_N_sf"/>
</dbReference>
<evidence type="ECO:0000259" key="2">
    <source>
        <dbReference type="Pfam" id="PF09176"/>
    </source>
</evidence>
<evidence type="ECO:0000313" key="3">
    <source>
        <dbReference type="EMBL" id="KXB05978.1"/>
    </source>
</evidence>
<sequence>MLFYFDTDESASPFDILMAHDAGFDEVVPYQGVTADRVGELVQDAIFPRGPKGVKHTSFFMGGSDVEEVKEILENTKDAMFPPFEASVMVDPRGSNTTASAMVAKVERGLAEIGEGSLENKKVVILAGTGPVGRIAAMLCANEGADVTITSRNEDRAKNIAGDLSEESGHEIQGIRASSDEETYDAIKDAEVILSAGPEGVRIISEDTLKKLEGKTRV</sequence>
<dbReference type="Gene3D" id="3.40.50.10280">
    <property type="entry name" value="Methylene-tetrahydromethanopterin dehydrogenase, N-terminal domain"/>
    <property type="match status" value="1"/>
</dbReference>
<feature type="domain" description="Quinate/shikimate 5-dehydrogenase/glutamyl-tRNA reductase" evidence="1">
    <location>
        <begin position="113"/>
        <end position="212"/>
    </location>
</feature>
<dbReference type="SUPFAM" id="SSF53223">
    <property type="entry name" value="Aminoacid dehydrogenase-like, N-terminal domain"/>
    <property type="match status" value="1"/>
</dbReference>
<proteinExistence type="predicted"/>
<dbReference type="EMBL" id="LHYE01000064">
    <property type="protein sequence ID" value="KXB05978.1"/>
    <property type="molecule type" value="Genomic_DNA"/>
</dbReference>
<dbReference type="Proteomes" id="UP000070263">
    <property type="component" value="Unassembled WGS sequence"/>
</dbReference>
<gene>
    <name evidence="3" type="ORF">AKJ51_04380</name>
</gene>
<reference evidence="3 4" key="1">
    <citation type="journal article" date="2016" name="Sci. Rep.">
        <title>Metabolic traits of an uncultured archaeal lineage -MSBL1- from brine pools of the Red Sea.</title>
        <authorList>
            <person name="Mwirichia R."/>
            <person name="Alam I."/>
            <person name="Rashid M."/>
            <person name="Vinu M."/>
            <person name="Ba-Alawi W."/>
            <person name="Anthony Kamau A."/>
            <person name="Kamanda Ngugi D."/>
            <person name="Goker M."/>
            <person name="Klenk H.P."/>
            <person name="Bajic V."/>
            <person name="Stingl U."/>
        </authorList>
    </citation>
    <scope>NUCLEOTIDE SEQUENCE [LARGE SCALE GENOMIC DNA]</scope>
    <source>
        <strain evidence="3">SCGC-AAA382A20</strain>
    </source>
</reference>
<keyword evidence="4" id="KW-1185">Reference proteome</keyword>
<evidence type="ECO:0008006" key="5">
    <source>
        <dbReference type="Google" id="ProtNLM"/>
    </source>
</evidence>
<dbReference type="Pfam" id="PF01488">
    <property type="entry name" value="Shikimate_DH"/>
    <property type="match status" value="1"/>
</dbReference>
<dbReference type="InterPro" id="IPR006151">
    <property type="entry name" value="Shikm_DH/Glu-tRNA_Rdtase"/>
</dbReference>
<feature type="domain" description="Methylene-tetrahydromethanopterin dehydrogenase N-terminal" evidence="2">
    <location>
        <begin position="13"/>
        <end position="92"/>
    </location>
</feature>
<feature type="non-terminal residue" evidence="3">
    <location>
        <position position="218"/>
    </location>
</feature>
<dbReference type="InterPro" id="IPR015259">
    <property type="entry name" value="Methyl-teptahyd_DH_N"/>
</dbReference>
<dbReference type="AlphaFoldDB" id="A0A133VHR5"/>
<organism evidence="3 4">
    <name type="scientific">candidate division MSBL1 archaeon SCGC-AAA382A20</name>
    <dbReference type="NCBI Taxonomy" id="1698280"/>
    <lineage>
        <taxon>Archaea</taxon>
        <taxon>Methanobacteriati</taxon>
        <taxon>Methanobacteriota</taxon>
        <taxon>candidate division MSBL1</taxon>
    </lineage>
</organism>